<dbReference type="SUPFAM" id="SSF53448">
    <property type="entry name" value="Nucleotide-diphospho-sugar transferases"/>
    <property type="match status" value="1"/>
</dbReference>
<gene>
    <name evidence="2" type="ORF">MM817_02740</name>
</gene>
<comment type="caution">
    <text evidence="2">The sequence shown here is derived from an EMBL/GenBank/DDBJ whole genome shotgun (WGS) entry which is preliminary data.</text>
</comment>
<evidence type="ECO:0000259" key="1">
    <source>
        <dbReference type="Pfam" id="PF00535"/>
    </source>
</evidence>
<dbReference type="PANTHER" id="PTHR43630:SF2">
    <property type="entry name" value="GLYCOSYLTRANSFERASE"/>
    <property type="match status" value="1"/>
</dbReference>
<name>A0A9X1VAK4_9BACL</name>
<dbReference type="Pfam" id="PF00535">
    <property type="entry name" value="Glycos_transf_2"/>
    <property type="match status" value="1"/>
</dbReference>
<sequence>MTYYRKATNNKLTAMMQVRNESHRYIRQVLDDLSEYVDEIVIVDDGSTDDTAAICASYPKVVSLGRSDASLYGINEMALKLRLFRRTLATRPDWILAIDADECFEPRFKDDVRGMINQTLLDWYAFRFYHFWHSTTHYRVDKLWAPVQYGPRLFRYLPQATYRWNHQALHGGSLPMNLVSEFPGTSSSLRIKHFGYAGSVEETLRKYQFYVSRDPNSDFCPRSHYDSMLDEHPILEPWVD</sequence>
<reference evidence="2" key="1">
    <citation type="submission" date="2022-03" db="EMBL/GenBank/DDBJ databases">
        <title>Draft Genome Sequence of Firmicute Strain S0AB, a Heterotrophic Iron/Sulfur-Oxidizing Extreme Acidophile.</title>
        <authorList>
            <person name="Vergara E."/>
            <person name="Pakostova E."/>
            <person name="Johnson D.B."/>
            <person name="Holmes D.S."/>
        </authorList>
    </citation>
    <scope>NUCLEOTIDE SEQUENCE</scope>
    <source>
        <strain evidence="2">S0AB</strain>
    </source>
</reference>
<feature type="domain" description="Glycosyltransferase 2-like" evidence="1">
    <location>
        <begin position="16"/>
        <end position="166"/>
    </location>
</feature>
<dbReference type="Proteomes" id="UP001139263">
    <property type="component" value="Unassembled WGS sequence"/>
</dbReference>
<evidence type="ECO:0000313" key="3">
    <source>
        <dbReference type="Proteomes" id="UP001139263"/>
    </source>
</evidence>
<dbReference type="RefSeq" id="WP_241716123.1">
    <property type="nucleotide sequence ID" value="NZ_JALBUF010000014.1"/>
</dbReference>
<dbReference type="Gene3D" id="3.90.550.10">
    <property type="entry name" value="Spore Coat Polysaccharide Biosynthesis Protein SpsA, Chain A"/>
    <property type="match status" value="1"/>
</dbReference>
<dbReference type="EMBL" id="JALBUF010000014">
    <property type="protein sequence ID" value="MCI0184443.1"/>
    <property type="molecule type" value="Genomic_DNA"/>
</dbReference>
<evidence type="ECO:0000313" key="2">
    <source>
        <dbReference type="EMBL" id="MCI0184443.1"/>
    </source>
</evidence>
<accession>A0A9X1VAK4</accession>
<dbReference type="InterPro" id="IPR001173">
    <property type="entry name" value="Glyco_trans_2-like"/>
</dbReference>
<organism evidence="2 3">
    <name type="scientific">Sulfoacidibacillus ferrooxidans</name>
    <dbReference type="NCBI Taxonomy" id="2005001"/>
    <lineage>
        <taxon>Bacteria</taxon>
        <taxon>Bacillati</taxon>
        <taxon>Bacillota</taxon>
        <taxon>Bacilli</taxon>
        <taxon>Bacillales</taxon>
        <taxon>Alicyclobacillaceae</taxon>
        <taxon>Sulfoacidibacillus</taxon>
    </lineage>
</organism>
<dbReference type="AlphaFoldDB" id="A0A9X1VAK4"/>
<dbReference type="PANTHER" id="PTHR43630">
    <property type="entry name" value="POLY-BETA-1,6-N-ACETYL-D-GLUCOSAMINE SYNTHASE"/>
    <property type="match status" value="1"/>
</dbReference>
<proteinExistence type="predicted"/>
<keyword evidence="3" id="KW-1185">Reference proteome</keyword>
<dbReference type="InterPro" id="IPR029044">
    <property type="entry name" value="Nucleotide-diphossugar_trans"/>
</dbReference>
<protein>
    <recommendedName>
        <fullName evidence="1">Glycosyltransferase 2-like domain-containing protein</fullName>
    </recommendedName>
</protein>